<name>A0A098LN37_9BACT</name>
<dbReference type="AlphaFoldDB" id="A0A098LN37"/>
<evidence type="ECO:0000313" key="1">
    <source>
        <dbReference type="EMBL" id="GAL87548.1"/>
    </source>
</evidence>
<gene>
    <name evidence="1" type="ORF">MYP_4778</name>
</gene>
<accession>A0A098LN37</accession>
<reference evidence="1 2" key="1">
    <citation type="submission" date="2014-09" db="EMBL/GenBank/DDBJ databases">
        <title>Sporocytophaga myxococcoides PG-01 genome sequencing.</title>
        <authorList>
            <person name="Liu L."/>
            <person name="Gao P.J."/>
            <person name="Chen G.J."/>
            <person name="Wang L.S."/>
        </authorList>
    </citation>
    <scope>NUCLEOTIDE SEQUENCE [LARGE SCALE GENOMIC DNA]</scope>
    <source>
        <strain evidence="1 2">PG-01</strain>
    </source>
</reference>
<evidence type="ECO:0000313" key="2">
    <source>
        <dbReference type="Proteomes" id="UP000030185"/>
    </source>
</evidence>
<protein>
    <submittedName>
        <fullName evidence="1">Uncharacterized protein</fullName>
    </submittedName>
</protein>
<comment type="caution">
    <text evidence="1">The sequence shown here is derived from an EMBL/GenBank/DDBJ whole genome shotgun (WGS) entry which is preliminary data.</text>
</comment>
<sequence length="87" mass="9865">MFIDKSRGLKYDPVGGASRQCPAIYKYSIPSGLWESLNQDLQDLRINRILVIPASWTSKTSDELNKGKILYVDLVLSEGEENSLQKY</sequence>
<dbReference type="STRING" id="153721.MYP_4778"/>
<keyword evidence="2" id="KW-1185">Reference proteome</keyword>
<dbReference type="EMBL" id="BBLT01000014">
    <property type="protein sequence ID" value="GAL87548.1"/>
    <property type="molecule type" value="Genomic_DNA"/>
</dbReference>
<organism evidence="1 2">
    <name type="scientific">Sporocytophaga myxococcoides</name>
    <dbReference type="NCBI Taxonomy" id="153721"/>
    <lineage>
        <taxon>Bacteria</taxon>
        <taxon>Pseudomonadati</taxon>
        <taxon>Bacteroidota</taxon>
        <taxon>Cytophagia</taxon>
        <taxon>Cytophagales</taxon>
        <taxon>Cytophagaceae</taxon>
        <taxon>Sporocytophaga</taxon>
    </lineage>
</organism>
<dbReference type="Proteomes" id="UP000030185">
    <property type="component" value="Unassembled WGS sequence"/>
</dbReference>
<proteinExistence type="predicted"/>
<dbReference type="RefSeq" id="WP_045469213.1">
    <property type="nucleotide sequence ID" value="NZ_BBLT01000014.1"/>
</dbReference>